<feature type="region of interest" description="Disordered" evidence="1">
    <location>
        <begin position="534"/>
        <end position="566"/>
    </location>
</feature>
<dbReference type="Proteomes" id="UP000290900">
    <property type="component" value="Unassembled WGS sequence"/>
</dbReference>
<dbReference type="InParanoid" id="A0A448YU31"/>
<dbReference type="OrthoDB" id="1924787at2759"/>
<accession>A0A448YU31</accession>
<reference evidence="2 3" key="1">
    <citation type="submission" date="2018-12" db="EMBL/GenBank/DDBJ databases">
        <authorList>
            <person name="Tiukova I."/>
            <person name="Dainat J."/>
        </authorList>
    </citation>
    <scope>NUCLEOTIDE SEQUENCE [LARGE SCALE GENOMIC DNA]</scope>
</reference>
<keyword evidence="3" id="KW-1185">Reference proteome</keyword>
<dbReference type="AlphaFoldDB" id="A0A448YU31"/>
<dbReference type="STRING" id="13370.A0A448YU31"/>
<dbReference type="EMBL" id="CAACVR010000076">
    <property type="protein sequence ID" value="VEU24421.1"/>
    <property type="molecule type" value="Genomic_DNA"/>
</dbReference>
<proteinExistence type="predicted"/>
<evidence type="ECO:0000313" key="3">
    <source>
        <dbReference type="Proteomes" id="UP000290900"/>
    </source>
</evidence>
<name>A0A448YU31_BRENA</name>
<protein>
    <submittedName>
        <fullName evidence="2">DEKNAAC105669</fullName>
    </submittedName>
</protein>
<sequence length="670" mass="75295">MVRLILILKFTMAEPKGSNLSSIPDRRSFNQLEESLKLINLKNLKLLFGNIDFALDLTMDKFEISLLLFYYLIKFENYNVCPSSQTSTNESKFKVNFLRDVAQLCFSIKDALHLSRDPRHLSLAKKPAANEQIINIQRLKLYWDFRILVGLTESYLNIDLDRITPETELADMQSQNLESIRFVSPDIEATFQLVNLLKITPKHVLELCVKNDTEELEKFDENLKIWVDSVDSLQNDENISVINRLKTYYHYFKVLIHLNGSRHELKLACTSLIDTAYDIIFSGKNSEVSLENAEGLSLHSFNFHLLCMISIITLGNSGDRSRELGIKLLKISQLYQLLVAVKDVEPIICNLTKYIADNVTLSTSGDSLPQEGLALFSYSMSPSSSLFDRKGPSSVHEQQQQRQQGPDSQMPFDLSAFKMSSDSRFMIEREIPYKRRKNDSPTSSLSAISSRESSSASSKLLSISSSDTSVTPVPSLFPSATASICNDSPAAKKRRSPYSNGGRMSQHAELSRSELSHAMRFRSMSMDATALPTDKDAPDVAFSRSQSECGVNNPEPTSLANSNSSTSSIPQAFSSLFNEINLNMDLNDFKEDEEESKVFGFGAGKVKSSLSTIPSETNLEASMYDASCLISHEIPRMDGESPKEKTLFRDNDDLNRLKKRVMNMRASMLS</sequence>
<evidence type="ECO:0000313" key="2">
    <source>
        <dbReference type="EMBL" id="VEU24421.1"/>
    </source>
</evidence>
<feature type="region of interest" description="Disordered" evidence="1">
    <location>
        <begin position="384"/>
        <end position="413"/>
    </location>
</feature>
<gene>
    <name evidence="2" type="ORF">BRENAR_LOCUS5149</name>
</gene>
<feature type="compositionally biased region" description="Low complexity" evidence="1">
    <location>
        <begin position="557"/>
        <end position="566"/>
    </location>
</feature>
<feature type="region of interest" description="Disordered" evidence="1">
    <location>
        <begin position="480"/>
        <end position="513"/>
    </location>
</feature>
<organism evidence="2 3">
    <name type="scientific">Brettanomyces naardenensis</name>
    <name type="common">Yeast</name>
    <dbReference type="NCBI Taxonomy" id="13370"/>
    <lineage>
        <taxon>Eukaryota</taxon>
        <taxon>Fungi</taxon>
        <taxon>Dikarya</taxon>
        <taxon>Ascomycota</taxon>
        <taxon>Saccharomycotina</taxon>
        <taxon>Pichiomycetes</taxon>
        <taxon>Pichiales</taxon>
        <taxon>Pichiaceae</taxon>
        <taxon>Brettanomyces</taxon>
    </lineage>
</organism>
<evidence type="ECO:0000256" key="1">
    <source>
        <dbReference type="SAM" id="MobiDB-lite"/>
    </source>
</evidence>
<feature type="compositionally biased region" description="Polar residues" evidence="1">
    <location>
        <begin position="543"/>
        <end position="556"/>
    </location>
</feature>
<feature type="region of interest" description="Disordered" evidence="1">
    <location>
        <begin position="429"/>
        <end position="451"/>
    </location>
</feature>